<comment type="similarity">
    <text evidence="2">Belongs to the purine-cytosine permease (2.A.39) family.</text>
</comment>
<evidence type="ECO:0000256" key="3">
    <source>
        <dbReference type="ARBA" id="ARBA00022692"/>
    </source>
</evidence>
<dbReference type="PANTHER" id="PTHR30618">
    <property type="entry name" value="NCS1 FAMILY PURINE/PYRIMIDINE TRANSPORTER"/>
    <property type="match status" value="1"/>
</dbReference>
<dbReference type="PANTHER" id="PTHR30618:SF15">
    <property type="entry name" value="NICOTINAMIDE RIBOSIDE TRANSPORTER 1-RELATED"/>
    <property type="match status" value="1"/>
</dbReference>
<organism evidence="8 9">
    <name type="scientific">Capronia coronata CBS 617.96</name>
    <dbReference type="NCBI Taxonomy" id="1182541"/>
    <lineage>
        <taxon>Eukaryota</taxon>
        <taxon>Fungi</taxon>
        <taxon>Dikarya</taxon>
        <taxon>Ascomycota</taxon>
        <taxon>Pezizomycotina</taxon>
        <taxon>Eurotiomycetes</taxon>
        <taxon>Chaetothyriomycetidae</taxon>
        <taxon>Chaetothyriales</taxon>
        <taxon>Herpotrichiellaceae</taxon>
        <taxon>Capronia</taxon>
    </lineage>
</organism>
<dbReference type="RefSeq" id="XP_007727168.1">
    <property type="nucleotide sequence ID" value="XM_007728978.1"/>
</dbReference>
<feature type="transmembrane region" description="Helical" evidence="7">
    <location>
        <begin position="197"/>
        <end position="218"/>
    </location>
</feature>
<dbReference type="AlphaFoldDB" id="W9XNC5"/>
<protein>
    <recommendedName>
        <fullName evidence="10">NCS1 family nucleobase:cation symporter-1</fullName>
    </recommendedName>
</protein>
<keyword evidence="3 7" id="KW-0812">Transmembrane</keyword>
<evidence type="ECO:0000313" key="8">
    <source>
        <dbReference type="EMBL" id="EXJ82047.1"/>
    </source>
</evidence>
<evidence type="ECO:0000256" key="2">
    <source>
        <dbReference type="ARBA" id="ARBA00008974"/>
    </source>
</evidence>
<keyword evidence="5 7" id="KW-0472">Membrane</keyword>
<keyword evidence="9" id="KW-1185">Reference proteome</keyword>
<comment type="caution">
    <text evidence="8">The sequence shown here is derived from an EMBL/GenBank/DDBJ whole genome shotgun (WGS) entry which is preliminary data.</text>
</comment>
<dbReference type="HOGENOM" id="CLU_021555_3_2_1"/>
<dbReference type="Gene3D" id="1.10.4160.10">
    <property type="entry name" value="Hydantoin permease"/>
    <property type="match status" value="1"/>
</dbReference>
<keyword evidence="4 7" id="KW-1133">Transmembrane helix</keyword>
<feature type="transmembrane region" description="Helical" evidence="7">
    <location>
        <begin position="274"/>
        <end position="299"/>
    </location>
</feature>
<dbReference type="Pfam" id="PF02133">
    <property type="entry name" value="Transp_cyt_pur"/>
    <property type="match status" value="1"/>
</dbReference>
<dbReference type="InterPro" id="IPR001248">
    <property type="entry name" value="Pur-cyt_permease"/>
</dbReference>
<evidence type="ECO:0000256" key="1">
    <source>
        <dbReference type="ARBA" id="ARBA00004141"/>
    </source>
</evidence>
<dbReference type="GO" id="GO:0015205">
    <property type="term" value="F:nucleobase transmembrane transporter activity"/>
    <property type="evidence" value="ECO:0007669"/>
    <property type="project" value="TreeGrafter"/>
</dbReference>
<gene>
    <name evidence="8" type="ORF">A1O1_08116</name>
</gene>
<feature type="transmembrane region" description="Helical" evidence="7">
    <location>
        <begin position="129"/>
        <end position="151"/>
    </location>
</feature>
<evidence type="ECO:0000256" key="6">
    <source>
        <dbReference type="SAM" id="MobiDB-lite"/>
    </source>
</evidence>
<dbReference type="eggNOG" id="KOG2466">
    <property type="taxonomic scope" value="Eukaryota"/>
</dbReference>
<feature type="transmembrane region" description="Helical" evidence="7">
    <location>
        <begin position="437"/>
        <end position="458"/>
    </location>
</feature>
<evidence type="ECO:0000256" key="4">
    <source>
        <dbReference type="ARBA" id="ARBA00022989"/>
    </source>
</evidence>
<sequence length="551" mass="60509">MKQYFRWLELPAREDIYTDRGTTKWGNHDLYPIVPKERTYGRGAFLVYWVTCAAGLSTFAIGSSYIAVGLTAGEACGAIIIGSSIASLNALLCGRPGAEKHLGYTMMARASFGLRGMWLPLFFQLMSNMVFFGLQAVYGGQAIGLMIGSIFPQWKSLHNTLPESSGTTTKDLVGFFLYIILYLPVVIWIKPHKLEPFMWPVFVGIVGTVFGIMGWAVATNGGSAGNLVAPAIAVSTSTRAFRFFQCISSVAGTYGGAADRFSDWTRFSKRRNDYLIGASTALPVCITICGLLGILTASATRSHYGTAMWQPLDILTYAQTNYYTSGGRALTFFAGLAIWSHQVFVNVTQNNVGAGMDLAGIFPRYISTQRGAIILTAFGIIVQPWRFFTQATIFLSVISSFGVFTSVCTAVLVLDYWYTRKRMWKIPDLFVGNNSSIYWYFHGINVRAWVVYIVTVIPSLPGLVLSIMGRTTGGAVKIYQLTYIIGFFLGAILFLVINKFFPPPGLGIEQEFDGTLDEVVEGVVVSSEDGATETTSKEPTITDKRVLEEKV</sequence>
<comment type="subcellular location">
    <subcellularLocation>
        <location evidence="1">Membrane</location>
        <topology evidence="1">Multi-pass membrane protein</topology>
    </subcellularLocation>
</comment>
<feature type="compositionally biased region" description="Basic and acidic residues" evidence="6">
    <location>
        <begin position="540"/>
        <end position="551"/>
    </location>
</feature>
<accession>W9XNC5</accession>
<proteinExistence type="inferred from homology"/>
<evidence type="ECO:0000256" key="7">
    <source>
        <dbReference type="SAM" id="Phobius"/>
    </source>
</evidence>
<dbReference type="GeneID" id="19162967"/>
<evidence type="ECO:0000313" key="9">
    <source>
        <dbReference type="Proteomes" id="UP000019484"/>
    </source>
</evidence>
<evidence type="ECO:0000256" key="5">
    <source>
        <dbReference type="ARBA" id="ARBA00023136"/>
    </source>
</evidence>
<feature type="transmembrane region" description="Helical" evidence="7">
    <location>
        <begin position="172"/>
        <end position="191"/>
    </location>
</feature>
<feature type="region of interest" description="Disordered" evidence="6">
    <location>
        <begin position="527"/>
        <end position="551"/>
    </location>
</feature>
<reference evidence="8 9" key="1">
    <citation type="submission" date="2013-03" db="EMBL/GenBank/DDBJ databases">
        <title>The Genome Sequence of Capronia coronata CBS 617.96.</title>
        <authorList>
            <consortium name="The Broad Institute Genomics Platform"/>
            <person name="Cuomo C."/>
            <person name="de Hoog S."/>
            <person name="Gorbushina A."/>
            <person name="Walker B."/>
            <person name="Young S.K."/>
            <person name="Zeng Q."/>
            <person name="Gargeya S."/>
            <person name="Fitzgerald M."/>
            <person name="Haas B."/>
            <person name="Abouelleil A."/>
            <person name="Allen A.W."/>
            <person name="Alvarado L."/>
            <person name="Arachchi H.M."/>
            <person name="Berlin A.M."/>
            <person name="Chapman S.B."/>
            <person name="Gainer-Dewar J."/>
            <person name="Goldberg J."/>
            <person name="Griggs A."/>
            <person name="Gujja S."/>
            <person name="Hansen M."/>
            <person name="Howarth C."/>
            <person name="Imamovic A."/>
            <person name="Ireland A."/>
            <person name="Larimer J."/>
            <person name="McCowan C."/>
            <person name="Murphy C."/>
            <person name="Pearson M."/>
            <person name="Poon T.W."/>
            <person name="Priest M."/>
            <person name="Roberts A."/>
            <person name="Saif S."/>
            <person name="Shea T."/>
            <person name="Sisk P."/>
            <person name="Sykes S."/>
            <person name="Wortman J."/>
            <person name="Nusbaum C."/>
            <person name="Birren B."/>
        </authorList>
    </citation>
    <scope>NUCLEOTIDE SEQUENCE [LARGE SCALE GENOMIC DNA]</scope>
    <source>
        <strain evidence="8 9">CBS 617.96</strain>
    </source>
</reference>
<name>W9XNC5_9EURO</name>
<feature type="transmembrane region" description="Helical" evidence="7">
    <location>
        <begin position="393"/>
        <end position="417"/>
    </location>
</feature>
<dbReference type="OrthoDB" id="2018619at2759"/>
<dbReference type="Proteomes" id="UP000019484">
    <property type="component" value="Unassembled WGS sequence"/>
</dbReference>
<dbReference type="EMBL" id="AMWN01000007">
    <property type="protein sequence ID" value="EXJ82047.1"/>
    <property type="molecule type" value="Genomic_DNA"/>
</dbReference>
<feature type="transmembrane region" description="Helical" evidence="7">
    <location>
        <begin position="478"/>
        <end position="497"/>
    </location>
</feature>
<dbReference type="GO" id="GO:0005886">
    <property type="term" value="C:plasma membrane"/>
    <property type="evidence" value="ECO:0007669"/>
    <property type="project" value="TreeGrafter"/>
</dbReference>
<feature type="transmembrane region" description="Helical" evidence="7">
    <location>
        <begin position="45"/>
        <end position="66"/>
    </location>
</feature>
<evidence type="ECO:0008006" key="10">
    <source>
        <dbReference type="Google" id="ProtNLM"/>
    </source>
</evidence>
<dbReference type="InterPro" id="IPR045225">
    <property type="entry name" value="Uracil/uridine/allantoin_perm"/>
</dbReference>